<evidence type="ECO:0000313" key="3">
    <source>
        <dbReference type="Proteomes" id="UP001596250"/>
    </source>
</evidence>
<sequence length="250" mass="28397">MKITGVAHRGYPAKFAENSLPSFQAALDQSFSHIELDVQLSKDGKPVIMHDFTLNRMTNGQGYVKDYTLNELKQFTMAGGEQIPTLEEALMLLKGRIKVNIELKKTSQLYAGIEEIVLNTVRSLDVLEQVCVTSFDHDAIVTMRQLSDDIEVGIINANNSPAFFPFLKQMDASYLSMDYRYITPKYIEWCKEQHIQLIAWTINRPEDMKVFVNESSVLVCTDELERWAEIWGAVHSTENDAALTKGVRVL</sequence>
<protein>
    <submittedName>
        <fullName evidence="2">Glycerophosphodiester phosphodiesterase</fullName>
    </submittedName>
</protein>
<evidence type="ECO:0000259" key="1">
    <source>
        <dbReference type="PROSITE" id="PS51704"/>
    </source>
</evidence>
<dbReference type="PANTHER" id="PTHR46211">
    <property type="entry name" value="GLYCEROPHOSPHORYL DIESTER PHOSPHODIESTERASE"/>
    <property type="match status" value="1"/>
</dbReference>
<evidence type="ECO:0000313" key="2">
    <source>
        <dbReference type="EMBL" id="MFC5986666.1"/>
    </source>
</evidence>
<proteinExistence type="predicted"/>
<dbReference type="InterPro" id="IPR030395">
    <property type="entry name" value="GP_PDE_dom"/>
</dbReference>
<comment type="caution">
    <text evidence="2">The sequence shown here is derived from an EMBL/GenBank/DDBJ whole genome shotgun (WGS) entry which is preliminary data.</text>
</comment>
<dbReference type="PROSITE" id="PS50007">
    <property type="entry name" value="PIPLC_X_DOMAIN"/>
    <property type="match status" value="1"/>
</dbReference>
<dbReference type="RefSeq" id="WP_379893980.1">
    <property type="nucleotide sequence ID" value="NZ_CBCSCT010000083.1"/>
</dbReference>
<dbReference type="PROSITE" id="PS51704">
    <property type="entry name" value="GP_PDE"/>
    <property type="match status" value="1"/>
</dbReference>
<accession>A0ABW1INL7</accession>
<dbReference type="SUPFAM" id="SSF51695">
    <property type="entry name" value="PLC-like phosphodiesterases"/>
    <property type="match status" value="1"/>
</dbReference>
<dbReference type="Gene3D" id="3.20.20.190">
    <property type="entry name" value="Phosphatidylinositol (PI) phosphodiesterase"/>
    <property type="match status" value="1"/>
</dbReference>
<dbReference type="PANTHER" id="PTHR46211:SF14">
    <property type="entry name" value="GLYCEROPHOSPHODIESTER PHOSPHODIESTERASE"/>
    <property type="match status" value="1"/>
</dbReference>
<dbReference type="Pfam" id="PF03009">
    <property type="entry name" value="GDPD"/>
    <property type="match status" value="1"/>
</dbReference>
<reference evidence="3" key="1">
    <citation type="journal article" date="2019" name="Int. J. Syst. Evol. Microbiol.">
        <title>The Global Catalogue of Microorganisms (GCM) 10K type strain sequencing project: providing services to taxonomists for standard genome sequencing and annotation.</title>
        <authorList>
            <consortium name="The Broad Institute Genomics Platform"/>
            <consortium name="The Broad Institute Genome Sequencing Center for Infectious Disease"/>
            <person name="Wu L."/>
            <person name="Ma J."/>
        </authorList>
    </citation>
    <scope>NUCLEOTIDE SEQUENCE [LARGE SCALE GENOMIC DNA]</scope>
    <source>
        <strain evidence="3">CCM 8749</strain>
    </source>
</reference>
<feature type="domain" description="GP-PDE" evidence="1">
    <location>
        <begin position="3"/>
        <end position="231"/>
    </location>
</feature>
<dbReference type="InterPro" id="IPR017946">
    <property type="entry name" value="PLC-like_Pdiesterase_TIM-brl"/>
</dbReference>
<organism evidence="2 3">
    <name type="scientific">Marinicrinis lubricantis</name>
    <dbReference type="NCBI Taxonomy" id="2086470"/>
    <lineage>
        <taxon>Bacteria</taxon>
        <taxon>Bacillati</taxon>
        <taxon>Bacillota</taxon>
        <taxon>Bacilli</taxon>
        <taxon>Bacillales</taxon>
        <taxon>Paenibacillaceae</taxon>
    </lineage>
</organism>
<name>A0ABW1INL7_9BACL</name>
<dbReference type="Proteomes" id="UP001596250">
    <property type="component" value="Unassembled WGS sequence"/>
</dbReference>
<dbReference type="EMBL" id="JBHSQV010000125">
    <property type="protein sequence ID" value="MFC5986666.1"/>
    <property type="molecule type" value="Genomic_DNA"/>
</dbReference>
<gene>
    <name evidence="2" type="ORF">ACFPXP_09575</name>
</gene>
<keyword evidence="3" id="KW-1185">Reference proteome</keyword>